<dbReference type="AlphaFoldDB" id="A0A059IZ11"/>
<reference evidence="2 3" key="1">
    <citation type="submission" date="2014-02" db="EMBL/GenBank/DDBJ databases">
        <title>The Genome Sequence of Trichophyton interdigitale MR816.</title>
        <authorList>
            <consortium name="The Broad Institute Genomics Platform"/>
            <person name="Cuomo C.A."/>
            <person name="White T.C."/>
            <person name="Graser Y."/>
            <person name="Martinez-Rossi N."/>
            <person name="Heitman J."/>
            <person name="Young S.K."/>
            <person name="Zeng Q."/>
            <person name="Gargeya S."/>
            <person name="Abouelleil A."/>
            <person name="Alvarado L."/>
            <person name="Chapman S.B."/>
            <person name="Gainer-Dewar J."/>
            <person name="Goldberg J."/>
            <person name="Griggs A."/>
            <person name="Gujja S."/>
            <person name="Hansen M."/>
            <person name="Howarth C."/>
            <person name="Imamovic A."/>
            <person name="Larimer J."/>
            <person name="Martinez D."/>
            <person name="Murphy C."/>
            <person name="Pearson M.D."/>
            <person name="Persinoti G."/>
            <person name="Poon T."/>
            <person name="Priest M."/>
            <person name="Roberts A.D."/>
            <person name="Saif S."/>
            <person name="Shea T.D."/>
            <person name="Sykes S.N."/>
            <person name="Wortman J."/>
            <person name="Nusbaum C."/>
            <person name="Birren B."/>
        </authorList>
    </citation>
    <scope>NUCLEOTIDE SEQUENCE [LARGE SCALE GENOMIC DNA]</scope>
    <source>
        <strain evidence="2 3">MR816</strain>
    </source>
</reference>
<dbReference type="OrthoDB" id="3645574at2759"/>
<dbReference type="HOGENOM" id="CLU_025005_3_1_1"/>
<dbReference type="PANTHER" id="PTHR21310">
    <property type="entry name" value="AMINOGLYCOSIDE PHOSPHOTRANSFERASE-RELATED-RELATED"/>
    <property type="match status" value="1"/>
</dbReference>
<name>A0A059IZ11_TRIIM</name>
<accession>A0A059IZ11</accession>
<dbReference type="InterPro" id="IPR051678">
    <property type="entry name" value="AGP_Transferase"/>
</dbReference>
<organism evidence="2 3">
    <name type="scientific">Trichophyton interdigitale (strain MR816)</name>
    <dbReference type="NCBI Taxonomy" id="1215338"/>
    <lineage>
        <taxon>Eukaryota</taxon>
        <taxon>Fungi</taxon>
        <taxon>Dikarya</taxon>
        <taxon>Ascomycota</taxon>
        <taxon>Pezizomycotina</taxon>
        <taxon>Eurotiomycetes</taxon>
        <taxon>Eurotiomycetidae</taxon>
        <taxon>Onygenales</taxon>
        <taxon>Arthrodermataceae</taxon>
        <taxon>Trichophyton</taxon>
    </lineage>
</organism>
<dbReference type="InterPro" id="IPR011009">
    <property type="entry name" value="Kinase-like_dom_sf"/>
</dbReference>
<sequence>MARKRRLMRREITFSSASKKETDILHTLSFYPRSVTFFTRLQSNLSLIQQAAAYHLRLSPEACFVPSDFNDWHWGSFNVCIPVTVAGRRRALIRFPLPHRVGELFRPGNADEKIRCEAGTYAWLQENCPSVPIPKLHGFALSTGQTFTAIENLPVIPRYIEYIRRLVSRLLAYPLPSTYVPRRTSITQSLAHAVGTGYILIDYIEDADGTMLSRTWEDRRSDARLRTNLYRGLSRILLDMARVPLPRIGSFIIDDHGYIQLSNRPFTLEIADMENCNIPLTMPRDVTFSSADSYLASAISLHDNRLRHQPNGAIDQRDCIDQMSALTMFRVVAPRLFRAELSRGPFVYMLNDLHRSNILVDKDWNIKYVIDLEWACAKPIEMLHPPEWLTSQAVDEIDDDAYNTQRLEFMSVLQEEEQRICGGSDNLSKTMHQGWSNGTFWYSLALQSPTGIFSIFYDRIQPRFERGHATDPNFYRISYPYFTTDAHAFIAHKLQQRADYDKQLRTEFDMPSLPYI</sequence>
<evidence type="ECO:0000313" key="3">
    <source>
        <dbReference type="Proteomes" id="UP000024533"/>
    </source>
</evidence>
<feature type="domain" description="Aminoglycoside phosphotransferase" evidence="1">
    <location>
        <begin position="104"/>
        <end position="379"/>
    </location>
</feature>
<dbReference type="OMA" id="ALFKIFY"/>
<dbReference type="Pfam" id="PF01636">
    <property type="entry name" value="APH"/>
    <property type="match status" value="1"/>
</dbReference>
<dbReference type="STRING" id="1215338.A0A059IZ11"/>
<evidence type="ECO:0000313" key="2">
    <source>
        <dbReference type="EMBL" id="KDB20492.1"/>
    </source>
</evidence>
<comment type="caution">
    <text evidence="2">The sequence shown here is derived from an EMBL/GenBank/DDBJ whole genome shotgun (WGS) entry which is preliminary data.</text>
</comment>
<dbReference type="PANTHER" id="PTHR21310:SF37">
    <property type="entry name" value="AMINOGLYCOSIDE PHOSPHOTRANSFERASE DOMAIN-CONTAINING PROTEIN"/>
    <property type="match status" value="1"/>
</dbReference>
<proteinExistence type="predicted"/>
<dbReference type="InterPro" id="IPR002575">
    <property type="entry name" value="Aminoglycoside_PTrfase"/>
</dbReference>
<protein>
    <recommendedName>
        <fullName evidence="1">Aminoglycoside phosphotransferase domain-containing protein</fullName>
    </recommendedName>
</protein>
<dbReference type="Proteomes" id="UP000024533">
    <property type="component" value="Unassembled WGS sequence"/>
</dbReference>
<gene>
    <name evidence="2" type="ORF">H109_07547</name>
</gene>
<dbReference type="EMBL" id="AOKY01000773">
    <property type="protein sequence ID" value="KDB20492.1"/>
    <property type="molecule type" value="Genomic_DNA"/>
</dbReference>
<evidence type="ECO:0000259" key="1">
    <source>
        <dbReference type="Pfam" id="PF01636"/>
    </source>
</evidence>
<keyword evidence="3" id="KW-1185">Reference proteome</keyword>
<dbReference type="SUPFAM" id="SSF56112">
    <property type="entry name" value="Protein kinase-like (PK-like)"/>
    <property type="match status" value="1"/>
</dbReference>